<dbReference type="SUPFAM" id="SSF117916">
    <property type="entry name" value="Fe-S cluster assembly (FSCA) domain-like"/>
    <property type="match status" value="1"/>
</dbReference>
<evidence type="ECO:0000259" key="1">
    <source>
        <dbReference type="Pfam" id="PF01883"/>
    </source>
</evidence>
<dbReference type="Proteomes" id="UP000061432">
    <property type="component" value="Plasmid pMaq22A_1p"/>
</dbReference>
<dbReference type="InterPro" id="IPR002744">
    <property type="entry name" value="MIP18-like"/>
</dbReference>
<dbReference type="InterPro" id="IPR052339">
    <property type="entry name" value="Fe-S_Maturation_MIP18"/>
</dbReference>
<dbReference type="Gene3D" id="3.30.300.130">
    <property type="entry name" value="Fe-S cluster assembly (FSCA)"/>
    <property type="match status" value="1"/>
</dbReference>
<keyword evidence="2" id="KW-0614">Plasmid</keyword>
<evidence type="ECO:0000313" key="2">
    <source>
        <dbReference type="EMBL" id="BAQ49247.1"/>
    </source>
</evidence>
<proteinExistence type="predicted"/>
<reference evidence="3" key="2">
    <citation type="submission" date="2015-01" db="EMBL/GenBank/DDBJ databases">
        <title>Complete genome sequence of Methylobacterium aquaticum strain 22A.</title>
        <authorList>
            <person name="Tani A."/>
            <person name="Ogura Y."/>
            <person name="Hayashi T."/>
        </authorList>
    </citation>
    <scope>NUCLEOTIDE SEQUENCE [LARGE SCALE GENOMIC DNA]</scope>
    <source>
        <strain evidence="3">MA-22A</strain>
        <plasmid evidence="3">Plasmid pMaq22A_1p DNA</plasmid>
    </source>
</reference>
<dbReference type="KEGG" id="maqu:Maq22A_1p34980"/>
<protein>
    <submittedName>
        <fullName evidence="2">Predicted metal-sulfur cluster biosynthetic enzyme</fullName>
    </submittedName>
</protein>
<dbReference type="InterPro" id="IPR034904">
    <property type="entry name" value="FSCA_dom_sf"/>
</dbReference>
<accession>A0A0C6FQA0</accession>
<dbReference type="PATRIC" id="fig|270351.10.peg.6308"/>
<evidence type="ECO:0000313" key="3">
    <source>
        <dbReference type="Proteomes" id="UP000061432"/>
    </source>
</evidence>
<gene>
    <name evidence="2" type="primary">paaD</name>
    <name evidence="2" type="ORF">Maq22A_1p34980</name>
</gene>
<dbReference type="PANTHER" id="PTHR42831">
    <property type="entry name" value="FE-S PROTEIN MATURATION AUXILIARY FACTOR YITW"/>
    <property type="match status" value="1"/>
</dbReference>
<dbReference type="Pfam" id="PF01883">
    <property type="entry name" value="FeS_assembly_P"/>
    <property type="match status" value="1"/>
</dbReference>
<organism evidence="2 3">
    <name type="scientific">Methylobacterium aquaticum</name>
    <dbReference type="NCBI Taxonomy" id="270351"/>
    <lineage>
        <taxon>Bacteria</taxon>
        <taxon>Pseudomonadati</taxon>
        <taxon>Pseudomonadota</taxon>
        <taxon>Alphaproteobacteria</taxon>
        <taxon>Hyphomicrobiales</taxon>
        <taxon>Methylobacteriaceae</taxon>
        <taxon>Methylobacterium</taxon>
    </lineage>
</organism>
<dbReference type="AlphaFoldDB" id="A0A0C6FQA0"/>
<dbReference type="EMBL" id="AP014705">
    <property type="protein sequence ID" value="BAQ49247.1"/>
    <property type="molecule type" value="Genomic_DNA"/>
</dbReference>
<feature type="domain" description="MIP18 family-like" evidence="1">
    <location>
        <begin position="28"/>
        <end position="87"/>
    </location>
</feature>
<geneLocation type="plasmid" evidence="3">
    <name>pMaq22A_1p DNA</name>
</geneLocation>
<sequence length="131" mass="14791">MWDWLRARATRQVRDDGGRQDDPMHDPEVTDCLLDVLDPEVGVSVVHLGLVYRAMRSPGRIEVDLTLTTRACPLGGMLVEEVRTCLRRRFNDRSTIAVRLVWSPLWGPERITEVGWSQLGGRGTETGARHA</sequence>
<reference evidence="2 3" key="1">
    <citation type="journal article" date="2015" name="Genome Announc.">
        <title>Complete Genome Sequence of Methylobacterium aquaticum Strain 22A, Isolated from Racomitrium japonicum Moss.</title>
        <authorList>
            <person name="Tani A."/>
            <person name="Ogura Y."/>
            <person name="Hayashi T."/>
            <person name="Kimbara K."/>
        </authorList>
    </citation>
    <scope>NUCLEOTIDE SEQUENCE [LARGE SCALE GENOMIC DNA]</scope>
    <source>
        <strain evidence="2 3">MA-22A</strain>
        <plasmid evidence="3">Plasmid pMaq22A_1p DNA</plasmid>
    </source>
</reference>
<dbReference type="PANTHER" id="PTHR42831:SF1">
    <property type="entry name" value="FE-S PROTEIN MATURATION AUXILIARY FACTOR YITW"/>
    <property type="match status" value="1"/>
</dbReference>
<name>A0A0C6FQA0_9HYPH</name>